<keyword evidence="10" id="KW-1185">Reference proteome</keyword>
<evidence type="ECO:0000256" key="3">
    <source>
        <dbReference type="ARBA" id="ARBA00023027"/>
    </source>
</evidence>
<dbReference type="OMA" id="PLVAYWF"/>
<dbReference type="Pfam" id="PF00171">
    <property type="entry name" value="Aldedh"/>
    <property type="match status" value="1"/>
</dbReference>
<dbReference type="FunFam" id="3.40.605.10:FF:000004">
    <property type="entry name" value="Aldehyde dehydrogenase"/>
    <property type="match status" value="1"/>
</dbReference>
<evidence type="ECO:0000256" key="5">
    <source>
        <dbReference type="PIRSR" id="PIRSR036492-1"/>
    </source>
</evidence>
<evidence type="ECO:0000313" key="10">
    <source>
        <dbReference type="Proteomes" id="UP000001861"/>
    </source>
</evidence>
<comment type="caution">
    <text evidence="9">The sequence shown here is derived from an EMBL/GenBank/DDBJ whole genome shotgun (WGS) entry which is preliminary data.</text>
</comment>
<keyword evidence="2 4" id="KW-0560">Oxidoreductase</keyword>
<dbReference type="STRING" id="240176.A8NW20"/>
<dbReference type="AlphaFoldDB" id="A8NW20"/>
<accession>A8NW20</accession>
<dbReference type="GO" id="GO:0004029">
    <property type="term" value="F:aldehyde dehydrogenase (NAD+) activity"/>
    <property type="evidence" value="ECO:0007669"/>
    <property type="project" value="TreeGrafter"/>
</dbReference>
<name>A8NW20_COPC7</name>
<dbReference type="OrthoDB" id="440325at2759"/>
<dbReference type="InParanoid" id="A8NW20"/>
<evidence type="ECO:0000256" key="2">
    <source>
        <dbReference type="ARBA" id="ARBA00023002"/>
    </source>
</evidence>
<dbReference type="InterPro" id="IPR016161">
    <property type="entry name" value="Ald_DH/histidinol_DH"/>
</dbReference>
<proteinExistence type="inferred from homology"/>
<dbReference type="RefSeq" id="XP_001836806.1">
    <property type="nucleotide sequence ID" value="XM_001836754.2"/>
</dbReference>
<dbReference type="CDD" id="cd07135">
    <property type="entry name" value="ALDH_F14-YMR110C"/>
    <property type="match status" value="1"/>
</dbReference>
<dbReference type="PANTHER" id="PTHR43570">
    <property type="entry name" value="ALDEHYDE DEHYDROGENASE"/>
    <property type="match status" value="1"/>
</dbReference>
<comment type="similarity">
    <text evidence="1 4 7">Belongs to the aldehyde dehydrogenase family.</text>
</comment>
<feature type="active site" evidence="5">
    <location>
        <position position="270"/>
    </location>
</feature>
<gene>
    <name evidence="9" type="ORF">CC1G_04119</name>
</gene>
<dbReference type="SUPFAM" id="SSF53720">
    <property type="entry name" value="ALDH-like"/>
    <property type="match status" value="1"/>
</dbReference>
<dbReference type="FunFam" id="3.40.309.10:FF:000003">
    <property type="entry name" value="Aldehyde dehydrogenase"/>
    <property type="match status" value="1"/>
</dbReference>
<dbReference type="PIRSF" id="PIRSF036492">
    <property type="entry name" value="ALDH"/>
    <property type="match status" value="1"/>
</dbReference>
<dbReference type="InterPro" id="IPR012394">
    <property type="entry name" value="Aldehyde_DH_NAD(P)"/>
</dbReference>
<evidence type="ECO:0000256" key="4">
    <source>
        <dbReference type="PIRNR" id="PIRNR036492"/>
    </source>
</evidence>
<dbReference type="InterPro" id="IPR029510">
    <property type="entry name" value="Ald_DH_CS_GLU"/>
</dbReference>
<dbReference type="Gene3D" id="3.40.309.10">
    <property type="entry name" value="Aldehyde Dehydrogenase, Chain A, domain 2"/>
    <property type="match status" value="1"/>
</dbReference>
<dbReference type="GeneID" id="6013358"/>
<sequence>MAGYTSLKDIEKIHKEVHETFLAASLPSLVDSARTRSTSPFPLFSIPYRIHQLHQLAKLVQDNASAFQEALHGDLGKPPREVLMAEVGPVIERSLAAAAQVEEWAKTEYVQGVPAWQSEWKARVEKRAKGVVLIISPWNYPMILTFQPLMGALAAGCCAVIKPSEMVPRFSALLADLVPKYLDSAAYRVVQGAVPEITRLIELKWDHIFYTGNGRVGRIISAAAAKHLTPLTLELGGKSPVIVDVDTCGDLELVAKRIIWGKINNAGQICIAPDYVLIQSSHIPALIQGIKKALDEFFPSGALSSKDYGRIVTPLHFNRVKSLLERTKGRIVLGGKTGKGGEDAQDRGIEPTVVVFESLEEAGRDVLLEDELFAPLLPVVGVESVVDALEYVRRRDHPLVLYAFTNDENLKQYISDSTMSGNLVFNDTFQQLSVDQLPFGGVGESGHGRQTLKYTFDEFVYQRSVVDIPQSAEPGLQIRYPPTTQANLDFFSVALKREIPEVKPKPESEVHGVKTAMKTAVPLVNGKGVNDVNGVNGVKGVNDVVVDVKPVNGTGV</sequence>
<evidence type="ECO:0000313" key="9">
    <source>
        <dbReference type="EMBL" id="EAU85023.1"/>
    </source>
</evidence>
<keyword evidence="3" id="KW-0520">NAD</keyword>
<dbReference type="EMBL" id="AACS02000004">
    <property type="protein sequence ID" value="EAU85023.1"/>
    <property type="molecule type" value="Genomic_DNA"/>
</dbReference>
<dbReference type="KEGG" id="cci:CC1G_04119"/>
<reference evidence="9 10" key="1">
    <citation type="journal article" date="2010" name="Proc. Natl. Acad. Sci. U.S.A.">
        <title>Insights into evolution of multicellular fungi from the assembled chromosomes of the mushroom Coprinopsis cinerea (Coprinus cinereus).</title>
        <authorList>
            <person name="Stajich J.E."/>
            <person name="Wilke S.K."/>
            <person name="Ahren D."/>
            <person name="Au C.H."/>
            <person name="Birren B.W."/>
            <person name="Borodovsky M."/>
            <person name="Burns C."/>
            <person name="Canback B."/>
            <person name="Casselton L.A."/>
            <person name="Cheng C.K."/>
            <person name="Deng J."/>
            <person name="Dietrich F.S."/>
            <person name="Fargo D.C."/>
            <person name="Farman M.L."/>
            <person name="Gathman A.C."/>
            <person name="Goldberg J."/>
            <person name="Guigo R."/>
            <person name="Hoegger P.J."/>
            <person name="Hooker J.B."/>
            <person name="Huggins A."/>
            <person name="James T.Y."/>
            <person name="Kamada T."/>
            <person name="Kilaru S."/>
            <person name="Kodira C."/>
            <person name="Kues U."/>
            <person name="Kupfer D."/>
            <person name="Kwan H.S."/>
            <person name="Lomsadze A."/>
            <person name="Li W."/>
            <person name="Lilly W.W."/>
            <person name="Ma L.J."/>
            <person name="Mackey A.J."/>
            <person name="Manning G."/>
            <person name="Martin F."/>
            <person name="Muraguchi H."/>
            <person name="Natvig D.O."/>
            <person name="Palmerini H."/>
            <person name="Ramesh M.A."/>
            <person name="Rehmeyer C.J."/>
            <person name="Roe B.A."/>
            <person name="Shenoy N."/>
            <person name="Stanke M."/>
            <person name="Ter-Hovhannisyan V."/>
            <person name="Tunlid A."/>
            <person name="Velagapudi R."/>
            <person name="Vision T.J."/>
            <person name="Zeng Q."/>
            <person name="Zolan M.E."/>
            <person name="Pukkila P.J."/>
        </authorList>
    </citation>
    <scope>NUCLEOTIDE SEQUENCE [LARGE SCALE GENOMIC DNA]</scope>
    <source>
        <strain evidence="10">Okayama-7 / 130 / ATCC MYA-4618 / FGSC 9003</strain>
    </source>
</reference>
<dbReference type="InterPro" id="IPR015590">
    <property type="entry name" value="Aldehyde_DH_dom"/>
</dbReference>
<evidence type="ECO:0000256" key="7">
    <source>
        <dbReference type="RuleBase" id="RU003345"/>
    </source>
</evidence>
<dbReference type="InterPro" id="IPR016163">
    <property type="entry name" value="Ald_DH_C"/>
</dbReference>
<evidence type="ECO:0000256" key="6">
    <source>
        <dbReference type="PROSITE-ProRule" id="PRU10007"/>
    </source>
</evidence>
<feature type="active site" evidence="5 6">
    <location>
        <position position="234"/>
    </location>
</feature>
<dbReference type="GO" id="GO:0006081">
    <property type="term" value="P:aldehyde metabolic process"/>
    <property type="evidence" value="ECO:0007669"/>
    <property type="project" value="InterPro"/>
</dbReference>
<dbReference type="Proteomes" id="UP000001861">
    <property type="component" value="Unassembled WGS sequence"/>
</dbReference>
<dbReference type="Gene3D" id="3.40.605.10">
    <property type="entry name" value="Aldehyde Dehydrogenase, Chain A, domain 1"/>
    <property type="match status" value="1"/>
</dbReference>
<dbReference type="VEuPathDB" id="FungiDB:CC1G_04119"/>
<protein>
    <recommendedName>
        <fullName evidence="4">Aldehyde dehydrogenase</fullName>
    </recommendedName>
</protein>
<dbReference type="PROSITE" id="PS00687">
    <property type="entry name" value="ALDEHYDE_DEHYDR_GLU"/>
    <property type="match status" value="1"/>
</dbReference>
<dbReference type="InterPro" id="IPR016162">
    <property type="entry name" value="Ald_DH_N"/>
</dbReference>
<feature type="domain" description="Aldehyde dehydrogenase" evidence="8">
    <location>
        <begin position="29"/>
        <end position="465"/>
    </location>
</feature>
<evidence type="ECO:0000259" key="8">
    <source>
        <dbReference type="Pfam" id="PF00171"/>
    </source>
</evidence>
<organism evidence="9 10">
    <name type="scientific">Coprinopsis cinerea (strain Okayama-7 / 130 / ATCC MYA-4618 / FGSC 9003)</name>
    <name type="common">Inky cap fungus</name>
    <name type="synonym">Hormographiella aspergillata</name>
    <dbReference type="NCBI Taxonomy" id="240176"/>
    <lineage>
        <taxon>Eukaryota</taxon>
        <taxon>Fungi</taxon>
        <taxon>Dikarya</taxon>
        <taxon>Basidiomycota</taxon>
        <taxon>Agaricomycotina</taxon>
        <taxon>Agaricomycetes</taxon>
        <taxon>Agaricomycetidae</taxon>
        <taxon>Agaricales</taxon>
        <taxon>Agaricineae</taxon>
        <taxon>Psathyrellaceae</taxon>
        <taxon>Coprinopsis</taxon>
    </lineage>
</organism>
<dbReference type="PANTHER" id="PTHR43570:SF16">
    <property type="entry name" value="ALDEHYDE DEHYDROGENASE TYPE III, ISOFORM Q"/>
    <property type="match status" value="1"/>
</dbReference>
<evidence type="ECO:0000256" key="1">
    <source>
        <dbReference type="ARBA" id="ARBA00009986"/>
    </source>
</evidence>
<dbReference type="eggNOG" id="KOG2456">
    <property type="taxonomic scope" value="Eukaryota"/>
</dbReference>
<dbReference type="GO" id="GO:0005737">
    <property type="term" value="C:cytoplasm"/>
    <property type="evidence" value="ECO:0007669"/>
    <property type="project" value="TreeGrafter"/>
</dbReference>